<dbReference type="Pfam" id="PF12705">
    <property type="entry name" value="PDDEXK_1"/>
    <property type="match status" value="1"/>
</dbReference>
<protein>
    <recommendedName>
        <fullName evidence="1">PD-(D/E)XK endonuclease-like domain-containing protein</fullName>
    </recommendedName>
</protein>
<comment type="caution">
    <text evidence="2">The sequence shown here is derived from an EMBL/GenBank/DDBJ whole genome shotgun (WGS) entry which is preliminary data.</text>
</comment>
<name>A0A1F7H0K2_9BACT</name>
<evidence type="ECO:0000259" key="1">
    <source>
        <dbReference type="Pfam" id="PF12705"/>
    </source>
</evidence>
<evidence type="ECO:0000313" key="3">
    <source>
        <dbReference type="Proteomes" id="UP000177159"/>
    </source>
</evidence>
<dbReference type="EMBL" id="MFZM01000004">
    <property type="protein sequence ID" value="OGK24711.1"/>
    <property type="molecule type" value="Genomic_DNA"/>
</dbReference>
<dbReference type="Proteomes" id="UP000177159">
    <property type="component" value="Unassembled WGS sequence"/>
</dbReference>
<organism evidence="2 3">
    <name type="scientific">Candidatus Roizmanbacteria bacterium RIFCSPHIGHO2_02_FULL_37_24</name>
    <dbReference type="NCBI Taxonomy" id="1802037"/>
    <lineage>
        <taxon>Bacteria</taxon>
        <taxon>Candidatus Roizmaniibacteriota</taxon>
    </lineage>
</organism>
<sequence>MVKDKFSALWLSYSSISDFLSCPKAYYYANIYKNPRTGRKIAIINPPLALGHVVHSVLDMLSTLPVEKRFIKPLEQRLHTEWEKISGEKGGFRNPEEEENFKQRGLEMIKKISINPGPIAKKAVKIKEDVPYYWFSVEENMILCGKIDWIEYLEDSDSVHIIDFKTGQREEKDDSLQFPIYYLLAKNCQSRDISKMSYWYLSKSEELQEVILPDEKDSYDRIMKVGLRIKLAKQLNHYKCSKDEKMGCFACAPYEAIIKGKGKFVGINDFGKEVYILLDEQVSL</sequence>
<accession>A0A1F7H0K2</accession>
<gene>
    <name evidence="2" type="ORF">A3C24_01145</name>
</gene>
<dbReference type="Gene3D" id="3.90.320.10">
    <property type="match status" value="1"/>
</dbReference>
<dbReference type="InterPro" id="IPR038726">
    <property type="entry name" value="PDDEXK_AddAB-type"/>
</dbReference>
<reference evidence="2 3" key="1">
    <citation type="journal article" date="2016" name="Nat. Commun.">
        <title>Thousands of microbial genomes shed light on interconnected biogeochemical processes in an aquifer system.</title>
        <authorList>
            <person name="Anantharaman K."/>
            <person name="Brown C.T."/>
            <person name="Hug L.A."/>
            <person name="Sharon I."/>
            <person name="Castelle C.J."/>
            <person name="Probst A.J."/>
            <person name="Thomas B.C."/>
            <person name="Singh A."/>
            <person name="Wilkins M.J."/>
            <person name="Karaoz U."/>
            <person name="Brodie E.L."/>
            <person name="Williams K.H."/>
            <person name="Hubbard S.S."/>
            <person name="Banfield J.F."/>
        </authorList>
    </citation>
    <scope>NUCLEOTIDE SEQUENCE [LARGE SCALE GENOMIC DNA]</scope>
</reference>
<feature type="domain" description="PD-(D/E)XK endonuclease-like" evidence="1">
    <location>
        <begin position="11"/>
        <end position="251"/>
    </location>
</feature>
<dbReference type="InterPro" id="IPR011604">
    <property type="entry name" value="PDDEXK-like_dom_sf"/>
</dbReference>
<dbReference type="AlphaFoldDB" id="A0A1F7H0K2"/>
<proteinExistence type="predicted"/>
<evidence type="ECO:0000313" key="2">
    <source>
        <dbReference type="EMBL" id="OGK24711.1"/>
    </source>
</evidence>